<proteinExistence type="predicted"/>
<evidence type="ECO:0000313" key="3">
    <source>
        <dbReference type="Proteomes" id="UP000325763"/>
    </source>
</evidence>
<dbReference type="KEGG" id="snq:CP978_29360"/>
<feature type="region of interest" description="Disordered" evidence="1">
    <location>
        <begin position="1"/>
        <end position="27"/>
    </location>
</feature>
<dbReference type="EMBL" id="CP023747">
    <property type="protein sequence ID" value="QEV42119.1"/>
    <property type="molecule type" value="Genomic_DNA"/>
</dbReference>
<dbReference type="Gene3D" id="3.40.570.10">
    <property type="entry name" value="Extracellular Endonuclease, subunit A"/>
    <property type="match status" value="1"/>
</dbReference>
<evidence type="ECO:0000313" key="2">
    <source>
        <dbReference type="EMBL" id="QEV42119.1"/>
    </source>
</evidence>
<name>A0A5P2WFK7_9ACTN</name>
<organism evidence="2 3">
    <name type="scientific">Streptomyces nodosus</name>
    <dbReference type="NCBI Taxonomy" id="40318"/>
    <lineage>
        <taxon>Bacteria</taxon>
        <taxon>Bacillati</taxon>
        <taxon>Actinomycetota</taxon>
        <taxon>Actinomycetes</taxon>
        <taxon>Kitasatosporales</taxon>
        <taxon>Streptomycetaceae</taxon>
        <taxon>Streptomyces</taxon>
    </lineage>
</organism>
<dbReference type="Proteomes" id="UP000325763">
    <property type="component" value="Chromosome"/>
</dbReference>
<dbReference type="InterPro" id="IPR044929">
    <property type="entry name" value="DNA/RNA_non-sp_Endonuclease_sf"/>
</dbReference>
<sequence>MTPPGSVRTDPNSTIVGRGQQGARPSGYGATTINSCLDKAYLAENEGSPAVGERAAGYQWAKNTVNGWGCGNDKYWIKACHLLPKQVSGTGRDLADLSACTRPTNFWVRGADCSDENFRTYETAVSKAVARNHVVRYSVRPNYTGDRVVADSWTFTRPHGERTANHTYSSTM</sequence>
<accession>A0A5P2WFK7</accession>
<gene>
    <name evidence="2" type="ORF">CP978_29360</name>
</gene>
<evidence type="ECO:0000256" key="1">
    <source>
        <dbReference type="SAM" id="MobiDB-lite"/>
    </source>
</evidence>
<protein>
    <submittedName>
        <fullName evidence="2">Uncharacterized protein</fullName>
    </submittedName>
</protein>
<reference evidence="2 3" key="1">
    <citation type="submission" date="2017-09" db="EMBL/GenBank/DDBJ databases">
        <title>Streptomyces genome completion.</title>
        <authorList>
            <person name="Lee N."/>
            <person name="Cho B.-K."/>
        </authorList>
    </citation>
    <scope>NUCLEOTIDE SEQUENCE [LARGE SCALE GENOMIC DNA]</scope>
    <source>
        <strain evidence="2 3">ATCC 14899</strain>
    </source>
</reference>
<dbReference type="AlphaFoldDB" id="A0A5P2WFK7"/>